<name>A0A814HAT5_9BILA</name>
<evidence type="ECO:0000313" key="4">
    <source>
        <dbReference type="Proteomes" id="UP000663845"/>
    </source>
</evidence>
<feature type="region of interest" description="Disordered" evidence="1">
    <location>
        <begin position="1218"/>
        <end position="1285"/>
    </location>
</feature>
<feature type="transmembrane region" description="Helical" evidence="2">
    <location>
        <begin position="12"/>
        <end position="31"/>
    </location>
</feature>
<feature type="region of interest" description="Disordered" evidence="1">
    <location>
        <begin position="720"/>
        <end position="778"/>
    </location>
</feature>
<dbReference type="InterPro" id="IPR016181">
    <property type="entry name" value="Acyl_CoA_acyltransferase"/>
</dbReference>
<feature type="transmembrane region" description="Helical" evidence="2">
    <location>
        <begin position="244"/>
        <end position="268"/>
    </location>
</feature>
<feature type="compositionally biased region" description="Polar residues" evidence="1">
    <location>
        <begin position="1050"/>
        <end position="1062"/>
    </location>
</feature>
<feature type="transmembrane region" description="Helical" evidence="2">
    <location>
        <begin position="93"/>
        <end position="115"/>
    </location>
</feature>
<feature type="compositionally biased region" description="Basic and acidic residues" evidence="1">
    <location>
        <begin position="1103"/>
        <end position="1113"/>
    </location>
</feature>
<dbReference type="EMBL" id="CAJNOG010000147">
    <property type="protein sequence ID" value="CAF1008257.1"/>
    <property type="molecule type" value="Genomic_DNA"/>
</dbReference>
<gene>
    <name evidence="3" type="ORF">JYZ213_LOCUS16381</name>
</gene>
<organism evidence="3 4">
    <name type="scientific">Adineta steineri</name>
    <dbReference type="NCBI Taxonomy" id="433720"/>
    <lineage>
        <taxon>Eukaryota</taxon>
        <taxon>Metazoa</taxon>
        <taxon>Spiralia</taxon>
        <taxon>Gnathifera</taxon>
        <taxon>Rotifera</taxon>
        <taxon>Eurotatoria</taxon>
        <taxon>Bdelloidea</taxon>
        <taxon>Adinetida</taxon>
        <taxon>Adinetidae</taxon>
        <taxon>Adineta</taxon>
    </lineage>
</organism>
<feature type="region of interest" description="Disordered" evidence="1">
    <location>
        <begin position="927"/>
        <end position="986"/>
    </location>
</feature>
<feature type="compositionally biased region" description="Polar residues" evidence="1">
    <location>
        <begin position="747"/>
        <end position="765"/>
    </location>
</feature>
<sequence>MQSMRRNIKRLLTLNTVILIACIMTLGGRIYTNATAARTKQKHDKWSYFVFEVVIMIMGIMNAIFGLCLAMFERKRYPDHQFKKNCKLLDFNRLNMLHLIFNILCGSLFTLFFIIELVRWCSNLLDDDQVHNGIRMAIILLALIIGLCQGACAIGNRVLAWTPKYRYSRFFLFFISIILIAISIASVVFNARVYHRGSANGLTLWQYKIFEASSAYTFLCGLIGFGLTFVYGKKRNGPNKFRKHLRYFFNIFCLIDLVLILVFIVILLCYHPNLSDQAKLNNVYTLTHSNLLLSTVQCVLLVLCMRTLNGLISATKIGRNGLIAERIDLSNTSSAYSTYWATAIDQFNDTPDGMTGDAALQLMKAYENGGLENIECVVLRVSRSGRRISIANDEWDDTEALVLFTIIHSYDVTIAANLNGFWSKILKRTIGSENCTKHFRPLMLRLGLIGYQWPFRASIFFTAPHENPLLRAAHVLETVIDWNEMQKSNLHCHVLLLPTFSTELIAKAIPVAGFFPLPLPPTHLLDLRPHRGKTWPEYMKTLKKGNRRPYIQQFLAKGGTIEEVHDIKPHEVGQAVCEQWENIAQIRRENKEPPTLAKPTPEFITSMGFNMNEAYRSVVFLRINNEVIASSVIYKFPNKLITTDIQGLTHEKARPLKAYFVMSQWVIREALDKKYDFVDFGPTTPGPKMDLGCVQVPLEAGGYAGNPILAFGIQQAGSSVDSTHKKKDNQQQDTSDQDGKEQDDTQPDIQASASKNATPRQTPANNPKAGISAKKQQQMKNLEKPENLTGSQTNIRKSTIVTIENETPFGTPIQKKNNVQNNKGQGAPNGSNQPNANTPKNKQAMKNLEKSENVMNSQTNIPEATTVTIENETPAGTPTQKKNDIPNKGKAAAKRARKLQEALAAQAVNQIKSSDAVPESNDIIIKETPQKQQHIDESKSTDTDSQTDIPEATTVTIENETPAGTPTQKKNDIPNKGKAAAKRARKLQEALAAQAVNQIKSSDAVPESNDVAIKETPQKQQHVDVSKSTDTDSQTNIPEATTVIIENETPAGTPTQKKNNIPNKGKAAAKRARKLQEALAVQAASQIKSSDTVPESNNVTIKETQEHTNESKSTDTVPESNDVAIKETPQKQQHVDVSKSTDTDSQTNIPEATTVTIENETPAGTPTLKKNDVPNKGKAAAKRARKLQEALAAQAVNQIKSSDTVPESNDVTMEETLQTQEHIDESKSTDTVPESTHLTTKETLQAQEHTDESKSTDTVSESNDVTINEMSPAQQHTDESKSTDTVIPIIDETSVSLSNPLVNENMNKETKHDNDVKLDGV</sequence>
<reference evidence="3" key="1">
    <citation type="submission" date="2021-02" db="EMBL/GenBank/DDBJ databases">
        <authorList>
            <person name="Nowell W R."/>
        </authorList>
    </citation>
    <scope>NUCLEOTIDE SEQUENCE</scope>
</reference>
<feature type="transmembrane region" description="Helical" evidence="2">
    <location>
        <begin position="171"/>
        <end position="194"/>
    </location>
</feature>
<dbReference type="Proteomes" id="UP000663845">
    <property type="component" value="Unassembled WGS sequence"/>
</dbReference>
<feature type="region of interest" description="Disordered" evidence="1">
    <location>
        <begin position="1102"/>
        <end position="1186"/>
    </location>
</feature>
<feature type="region of interest" description="Disordered" evidence="1">
    <location>
        <begin position="1298"/>
        <end position="1321"/>
    </location>
</feature>
<evidence type="ECO:0000313" key="3">
    <source>
        <dbReference type="EMBL" id="CAF1008257.1"/>
    </source>
</evidence>
<feature type="compositionally biased region" description="Polar residues" evidence="1">
    <location>
        <begin position="1229"/>
        <end position="1247"/>
    </location>
</feature>
<evidence type="ECO:0000256" key="1">
    <source>
        <dbReference type="SAM" id="MobiDB-lite"/>
    </source>
</evidence>
<feature type="compositionally biased region" description="Polar residues" evidence="1">
    <location>
        <begin position="828"/>
        <end position="841"/>
    </location>
</feature>
<comment type="caution">
    <text evidence="3">The sequence shown here is derived from an EMBL/GenBank/DDBJ whole genome shotgun (WGS) entry which is preliminary data.</text>
</comment>
<feature type="compositionally biased region" description="Basic and acidic residues" evidence="1">
    <location>
        <begin position="927"/>
        <end position="942"/>
    </location>
</feature>
<feature type="compositionally biased region" description="Polar residues" evidence="1">
    <location>
        <begin position="943"/>
        <end position="968"/>
    </location>
</feature>
<keyword evidence="2" id="KW-0812">Transmembrane</keyword>
<feature type="region of interest" description="Disordered" evidence="1">
    <location>
        <begin position="1047"/>
        <end position="1071"/>
    </location>
</feature>
<keyword evidence="2" id="KW-1133">Transmembrane helix</keyword>
<protein>
    <recommendedName>
        <fullName evidence="5">BioF2-like acetyltransferase domain-containing protein</fullName>
    </recommendedName>
</protein>
<evidence type="ECO:0000256" key="2">
    <source>
        <dbReference type="SAM" id="Phobius"/>
    </source>
</evidence>
<proteinExistence type="predicted"/>
<feature type="region of interest" description="Disordered" evidence="1">
    <location>
        <begin position="1001"/>
        <end position="1034"/>
    </location>
</feature>
<feature type="compositionally biased region" description="Polar residues" evidence="1">
    <location>
        <begin position="1143"/>
        <end position="1164"/>
    </location>
</feature>
<feature type="region of interest" description="Disordered" evidence="1">
    <location>
        <begin position="806"/>
        <end position="892"/>
    </location>
</feature>
<keyword evidence="2" id="KW-0472">Membrane</keyword>
<feature type="transmembrane region" description="Helical" evidence="2">
    <location>
        <begin position="135"/>
        <end position="159"/>
    </location>
</feature>
<feature type="compositionally biased region" description="Polar residues" evidence="1">
    <location>
        <begin position="1256"/>
        <end position="1275"/>
    </location>
</feature>
<feature type="compositionally biased region" description="Polar residues" evidence="1">
    <location>
        <begin position="853"/>
        <end position="880"/>
    </location>
</feature>
<feature type="compositionally biased region" description="Low complexity" evidence="1">
    <location>
        <begin position="814"/>
        <end position="826"/>
    </location>
</feature>
<feature type="compositionally biased region" description="Basic and acidic residues" evidence="1">
    <location>
        <begin position="1124"/>
        <end position="1142"/>
    </location>
</feature>
<evidence type="ECO:0008006" key="5">
    <source>
        <dbReference type="Google" id="ProtNLM"/>
    </source>
</evidence>
<feature type="transmembrane region" description="Helical" evidence="2">
    <location>
        <begin position="214"/>
        <end position="232"/>
    </location>
</feature>
<feature type="transmembrane region" description="Helical" evidence="2">
    <location>
        <begin position="46"/>
        <end position="72"/>
    </location>
</feature>
<feature type="compositionally biased region" description="Basic and acidic residues" evidence="1">
    <location>
        <begin position="1306"/>
        <end position="1321"/>
    </location>
</feature>
<feature type="compositionally biased region" description="Basic and acidic residues" evidence="1">
    <location>
        <begin position="1012"/>
        <end position="1030"/>
    </location>
</feature>
<dbReference type="PROSITE" id="PS51257">
    <property type="entry name" value="PROKAR_LIPOPROTEIN"/>
    <property type="match status" value="1"/>
</dbReference>
<dbReference type="Gene3D" id="3.40.630.30">
    <property type="match status" value="1"/>
</dbReference>
<accession>A0A814HAT5</accession>
<dbReference type="SUPFAM" id="SSF55729">
    <property type="entry name" value="Acyl-CoA N-acyltransferases (Nat)"/>
    <property type="match status" value="1"/>
</dbReference>